<evidence type="ECO:0000256" key="1">
    <source>
        <dbReference type="SAM" id="MobiDB-lite"/>
    </source>
</evidence>
<dbReference type="AlphaFoldDB" id="A0A6N7L4B0"/>
<feature type="compositionally biased region" description="Polar residues" evidence="1">
    <location>
        <begin position="68"/>
        <end position="78"/>
    </location>
</feature>
<evidence type="ECO:0000313" key="2">
    <source>
        <dbReference type="EMBL" id="MQS12220.1"/>
    </source>
</evidence>
<keyword evidence="5" id="KW-1185">Reference proteome</keyword>
<name>A0A6N7L4B0_9ACTN</name>
<proteinExistence type="predicted"/>
<dbReference type="EMBL" id="WBOF01000003">
    <property type="protein sequence ID" value="MQS17064.1"/>
    <property type="molecule type" value="Genomic_DNA"/>
</dbReference>
<dbReference type="Proteomes" id="UP000450000">
    <property type="component" value="Unassembled WGS sequence"/>
</dbReference>
<evidence type="ECO:0000313" key="4">
    <source>
        <dbReference type="EMBL" id="MQS17064.1"/>
    </source>
</evidence>
<comment type="caution">
    <text evidence="4">The sequence shown here is derived from an EMBL/GenBank/DDBJ whole genome shotgun (WGS) entry which is preliminary data.</text>
</comment>
<feature type="region of interest" description="Disordered" evidence="1">
    <location>
        <begin position="55"/>
        <end position="78"/>
    </location>
</feature>
<dbReference type="EMBL" id="WBOF01000001">
    <property type="protein sequence ID" value="MQS12220.1"/>
    <property type="molecule type" value="Genomic_DNA"/>
</dbReference>
<evidence type="ECO:0000313" key="3">
    <source>
        <dbReference type="EMBL" id="MQS15869.1"/>
    </source>
</evidence>
<evidence type="ECO:0000313" key="5">
    <source>
        <dbReference type="Proteomes" id="UP000450000"/>
    </source>
</evidence>
<accession>A0A6N7L4B0</accession>
<sequence>MYAARYPPRRDFPPGRLARALTRTLAEIAERLLPERRHRTCPHVIKRKMSNWPLKRAQHRNWPPPQPATVTITQRDTT</sequence>
<gene>
    <name evidence="2" type="ORF">F7Q99_07905</name>
    <name evidence="3" type="ORF">F7Q99_27315</name>
    <name evidence="4" type="ORF">F7Q99_33965</name>
</gene>
<organism evidence="4 5">
    <name type="scientific">Streptomyces kaniharaensis</name>
    <dbReference type="NCBI Taxonomy" id="212423"/>
    <lineage>
        <taxon>Bacteria</taxon>
        <taxon>Bacillati</taxon>
        <taxon>Actinomycetota</taxon>
        <taxon>Actinomycetes</taxon>
        <taxon>Kitasatosporales</taxon>
        <taxon>Streptomycetaceae</taxon>
        <taxon>Streptomyces</taxon>
    </lineage>
</organism>
<reference evidence="4 5" key="1">
    <citation type="submission" date="2019-09" db="EMBL/GenBank/DDBJ databases">
        <title>Genome Sequences of Streptomyces kaniharaensis ATCC 21070.</title>
        <authorList>
            <person name="Zhu W."/>
            <person name="De Crecy-Lagard V."/>
            <person name="Richards N.G."/>
        </authorList>
    </citation>
    <scope>NUCLEOTIDE SEQUENCE [LARGE SCALE GENOMIC DNA]</scope>
    <source>
        <strain evidence="4 5">SF-557</strain>
    </source>
</reference>
<protein>
    <submittedName>
        <fullName evidence="4">Uncharacterized protein</fullName>
    </submittedName>
</protein>
<dbReference type="EMBL" id="WBOF01000001">
    <property type="protein sequence ID" value="MQS15869.1"/>
    <property type="molecule type" value="Genomic_DNA"/>
</dbReference>